<evidence type="ECO:0000313" key="2">
    <source>
        <dbReference type="EMBL" id="MEQ2426886.1"/>
    </source>
</evidence>
<keyword evidence="3" id="KW-1185">Reference proteome</keyword>
<dbReference type="InterPro" id="IPR003673">
    <property type="entry name" value="CoA-Trfase_fam_III"/>
</dbReference>
<evidence type="ECO:0000313" key="3">
    <source>
        <dbReference type="Proteomes" id="UP001454086"/>
    </source>
</evidence>
<gene>
    <name evidence="2" type="ORF">WMQ36_18090</name>
</gene>
<sequence>MSQKKALEGIRILDFSQLLAGPFATMMLGDLGAEVIKIERVNTGDIYRGMTFFAKYIKDKQSPLFMAWNRNKRSIAMDIRNEEVKQLIYEMVKTADVVVENFRPGVMDRLGYGYGTLKQINPKIVYASNSGYGASGPYVKRPGQDMLIQGMVGLASMTGRKDQPPHPLGTTLPDVLSSFHLVYGILAALIYCQRTGEGQHVEVDLMRSTMALESQALMTLLNMDVEYERPASGIGHPFQAAPFGMYECADGYISIAMGPFEVLVEALEAPELLRYNDPKLCYDKRDQVFFAIEAITKTKPVDYWLERMLARDLWVARVEDITELENNPQVQHMHAIAEYEHGQAGTVRCVAPSITMSETPAQIEMAPPLVGEHTRQILEEFHVDQDVIDRLFSEGAISEEH</sequence>
<reference evidence="2 3" key="1">
    <citation type="submission" date="2024-03" db="EMBL/GenBank/DDBJ databases">
        <title>Human intestinal bacterial collection.</title>
        <authorList>
            <person name="Pauvert C."/>
            <person name="Hitch T.C.A."/>
            <person name="Clavel T."/>
        </authorList>
    </citation>
    <scope>NUCLEOTIDE SEQUENCE [LARGE SCALE GENOMIC DNA]</scope>
    <source>
        <strain evidence="2 3">CLA-SR-H021</strain>
    </source>
</reference>
<dbReference type="Pfam" id="PF02515">
    <property type="entry name" value="CoA_transf_3"/>
    <property type="match status" value="1"/>
</dbReference>
<dbReference type="InterPro" id="IPR050483">
    <property type="entry name" value="CoA-transferase_III_domain"/>
</dbReference>
<dbReference type="EMBL" id="JBBMFM010000078">
    <property type="protein sequence ID" value="MEQ2426886.1"/>
    <property type="molecule type" value="Genomic_DNA"/>
</dbReference>
<protein>
    <submittedName>
        <fullName evidence="2">CaiB/BaiF CoA-transferase family protein</fullName>
    </submittedName>
</protein>
<keyword evidence="1" id="KW-0808">Transferase</keyword>
<dbReference type="InterPro" id="IPR023606">
    <property type="entry name" value="CoA-Trfase_III_dom_1_sf"/>
</dbReference>
<dbReference type="InterPro" id="IPR044855">
    <property type="entry name" value="CoA-Trfase_III_dom3_sf"/>
</dbReference>
<name>A0ABV1DAT4_9FIRM</name>
<proteinExistence type="predicted"/>
<dbReference type="SUPFAM" id="SSF89796">
    <property type="entry name" value="CoA-transferase family III (CaiB/BaiF)"/>
    <property type="match status" value="1"/>
</dbReference>
<comment type="caution">
    <text evidence="2">The sequence shown here is derived from an EMBL/GenBank/DDBJ whole genome shotgun (WGS) entry which is preliminary data.</text>
</comment>
<organism evidence="2 3">
    <name type="scientific">Enterocloster hominis</name>
    <name type="common">ex Hitch et al. 2024</name>
    <dbReference type="NCBI Taxonomy" id="1917870"/>
    <lineage>
        <taxon>Bacteria</taxon>
        <taxon>Bacillati</taxon>
        <taxon>Bacillota</taxon>
        <taxon>Clostridia</taxon>
        <taxon>Lachnospirales</taxon>
        <taxon>Lachnospiraceae</taxon>
        <taxon>Enterocloster</taxon>
    </lineage>
</organism>
<dbReference type="Proteomes" id="UP001454086">
    <property type="component" value="Unassembled WGS sequence"/>
</dbReference>
<evidence type="ECO:0000256" key="1">
    <source>
        <dbReference type="ARBA" id="ARBA00022679"/>
    </source>
</evidence>
<dbReference type="PANTHER" id="PTHR48207">
    <property type="entry name" value="SUCCINATE--HYDROXYMETHYLGLUTARATE COA-TRANSFERASE"/>
    <property type="match status" value="1"/>
</dbReference>
<accession>A0ABV1DAT4</accession>
<dbReference type="RefSeq" id="WP_008719194.1">
    <property type="nucleotide sequence ID" value="NZ_JBBMFM010000078.1"/>
</dbReference>
<dbReference type="Gene3D" id="3.40.50.10540">
    <property type="entry name" value="Crotonobetainyl-coa:carnitine coa-transferase, domain 1"/>
    <property type="match status" value="1"/>
</dbReference>
<dbReference type="Gene3D" id="3.30.1540.10">
    <property type="entry name" value="formyl-coa transferase, domain 3"/>
    <property type="match status" value="1"/>
</dbReference>
<dbReference type="PANTHER" id="PTHR48207:SF3">
    <property type="entry name" value="SUCCINATE--HYDROXYMETHYLGLUTARATE COA-TRANSFERASE"/>
    <property type="match status" value="1"/>
</dbReference>